<dbReference type="Gene3D" id="3.30.300.30">
    <property type="match status" value="1"/>
</dbReference>
<dbReference type="AlphaFoldDB" id="A0A2G4SW97"/>
<dbReference type="InterPro" id="IPR020845">
    <property type="entry name" value="AMP-binding_CS"/>
</dbReference>
<feature type="domain" description="Acetyl-coenzyme A synthetase N-terminal" evidence="6">
    <location>
        <begin position="46"/>
        <end position="103"/>
    </location>
</feature>
<dbReference type="GeneID" id="35444814"/>
<dbReference type="PROSITE" id="PS00455">
    <property type="entry name" value="AMP_BINDING"/>
    <property type="match status" value="1"/>
</dbReference>
<dbReference type="GO" id="GO:0005524">
    <property type="term" value="F:ATP binding"/>
    <property type="evidence" value="ECO:0007669"/>
    <property type="project" value="UniProtKB-KW"/>
</dbReference>
<protein>
    <submittedName>
        <fullName evidence="7">Acetoacetyl-CoA synthetase-like protein</fullName>
    </submittedName>
</protein>
<dbReference type="PANTHER" id="PTHR42921">
    <property type="entry name" value="ACETOACETYL-COA SYNTHETASE"/>
    <property type="match status" value="1"/>
</dbReference>
<dbReference type="SUPFAM" id="SSF56801">
    <property type="entry name" value="Acetyl-CoA synthetase-like"/>
    <property type="match status" value="1"/>
</dbReference>
<keyword evidence="8" id="KW-1185">Reference proteome</keyword>
<dbReference type="InterPro" id="IPR032387">
    <property type="entry name" value="ACAS_N"/>
</dbReference>
<reference evidence="7 8" key="1">
    <citation type="journal article" date="2016" name="Proc. Natl. Acad. Sci. U.S.A.">
        <title>Lipid metabolic changes in an early divergent fungus govern the establishment of a mutualistic symbiosis with endobacteria.</title>
        <authorList>
            <person name="Lastovetsky O.A."/>
            <person name="Gaspar M.L."/>
            <person name="Mondo S.J."/>
            <person name="LaButti K.M."/>
            <person name="Sandor L."/>
            <person name="Grigoriev I.V."/>
            <person name="Henry S.A."/>
            <person name="Pawlowska T.E."/>
        </authorList>
    </citation>
    <scope>NUCLEOTIDE SEQUENCE [LARGE SCALE GENOMIC DNA]</scope>
    <source>
        <strain evidence="7 8">ATCC 52813</strain>
    </source>
</reference>
<evidence type="ECO:0000313" key="7">
    <source>
        <dbReference type="EMBL" id="PHZ13025.1"/>
    </source>
</evidence>
<proteinExistence type="inferred from homology"/>
<keyword evidence="3" id="KW-0547">Nucleotide-binding</keyword>
<dbReference type="RefSeq" id="XP_023466733.1">
    <property type="nucleotide sequence ID" value="XM_023613825.1"/>
</dbReference>
<sequence>MSIVSEHSLSTEPKCLWKPSCPEQTEMEKFRSLMQKKYTSAKLGSYQELWSWSVQNPEDFWSEVWDYTKIVHTTKGDQVLDNSVPMDSIPEWFKGARLNFAENLLWCKSKDKTAIIATGEGHEKRFISYAELNDSVLQFASALKNLGIKKGDRVAAYIPNCPEAIIAMLAATSMGAIWSSTSPDFGTTGVLDRFSQIQPKVLISVNKVIYNGKTLDHLPKLKTVVEGLPGLQKVVVIPFVGQVTQEELKDIPQSISWDDFNKSVPQDALPTCIQFEQLPFNHPAFILFSSGTTGLPKCIVHSGAGLLLQIKKEHVIHGNMGPDDIFFYYTTTGWMMWNWLVAGLSVGSTIVLWDGSPFKPAPISLWELVDELKITYFGTSAKYIQSLQEANVHPKEQCKLDSLKAIYSTGSPLKPESFDFVYEHIKSDIMLGSITGGTDICSLFAGQNAALPVYRGEIQCICLGMNIQAWADQDKPVFAQAGDLVCVTPFPCMPVEMYGDGPERAKYKSAYFSVYPHVWYHGDFVWINPKTGGVVMLGRSDGTLNPSGVRFGSAEIYNVVDRFREDGVEDSLCVGQKIKNEDDERVVLFLKMKAGHKFNEDLVKKIKVTIRSELSPRHVPAFVLPITDIPYTINGKKVEVAVKKILSGQKVMATGTLSNPESLEYYYNIPELVQ</sequence>
<feature type="domain" description="AMP-dependent synthetase/ligase" evidence="5">
    <location>
        <begin position="109"/>
        <end position="433"/>
    </location>
</feature>
<dbReference type="GO" id="GO:0006629">
    <property type="term" value="P:lipid metabolic process"/>
    <property type="evidence" value="ECO:0007669"/>
    <property type="project" value="InterPro"/>
</dbReference>
<dbReference type="InterPro" id="IPR042099">
    <property type="entry name" value="ANL_N_sf"/>
</dbReference>
<dbReference type="PANTHER" id="PTHR42921:SF1">
    <property type="entry name" value="ACETOACETYL-COA SYNTHETASE"/>
    <property type="match status" value="1"/>
</dbReference>
<comment type="similarity">
    <text evidence="1">Belongs to the ATP-dependent AMP-binding enzyme family.</text>
</comment>
<keyword evidence="2" id="KW-0436">Ligase</keyword>
<dbReference type="InterPro" id="IPR045851">
    <property type="entry name" value="AMP-bd_C_sf"/>
</dbReference>
<name>A0A2G4SW97_RHIZD</name>
<dbReference type="InterPro" id="IPR005914">
    <property type="entry name" value="Acac_CoA_synth"/>
</dbReference>
<evidence type="ECO:0000256" key="3">
    <source>
        <dbReference type="ARBA" id="ARBA00022741"/>
    </source>
</evidence>
<keyword evidence="4" id="KW-0067">ATP-binding</keyword>
<gene>
    <name evidence="7" type="ORF">RHIMIDRAFT_291594</name>
</gene>
<evidence type="ECO:0000313" key="8">
    <source>
        <dbReference type="Proteomes" id="UP000242254"/>
    </source>
</evidence>
<dbReference type="Pfam" id="PF00501">
    <property type="entry name" value="AMP-binding"/>
    <property type="match status" value="1"/>
</dbReference>
<dbReference type="EMBL" id="KZ303848">
    <property type="protein sequence ID" value="PHZ13025.1"/>
    <property type="molecule type" value="Genomic_DNA"/>
</dbReference>
<evidence type="ECO:0000256" key="4">
    <source>
        <dbReference type="ARBA" id="ARBA00022840"/>
    </source>
</evidence>
<dbReference type="NCBIfam" id="TIGR01217">
    <property type="entry name" value="ac_ac_CoA_syn"/>
    <property type="match status" value="1"/>
</dbReference>
<dbReference type="NCBIfam" id="NF002937">
    <property type="entry name" value="PRK03584.1"/>
    <property type="match status" value="1"/>
</dbReference>
<dbReference type="Pfam" id="PF16177">
    <property type="entry name" value="ACAS_N"/>
    <property type="match status" value="1"/>
</dbReference>
<evidence type="ECO:0000259" key="5">
    <source>
        <dbReference type="Pfam" id="PF00501"/>
    </source>
</evidence>
<dbReference type="InterPro" id="IPR000873">
    <property type="entry name" value="AMP-dep_synth/lig_dom"/>
</dbReference>
<dbReference type="CDD" id="cd05943">
    <property type="entry name" value="AACS"/>
    <property type="match status" value="1"/>
</dbReference>
<evidence type="ECO:0000259" key="6">
    <source>
        <dbReference type="Pfam" id="PF16177"/>
    </source>
</evidence>
<evidence type="ECO:0000256" key="1">
    <source>
        <dbReference type="ARBA" id="ARBA00006432"/>
    </source>
</evidence>
<dbReference type="Proteomes" id="UP000242254">
    <property type="component" value="Unassembled WGS sequence"/>
</dbReference>
<dbReference type="STRING" id="1340429.A0A2G4SW97"/>
<organism evidence="7 8">
    <name type="scientific">Rhizopus microsporus ATCC 52813</name>
    <dbReference type="NCBI Taxonomy" id="1340429"/>
    <lineage>
        <taxon>Eukaryota</taxon>
        <taxon>Fungi</taxon>
        <taxon>Fungi incertae sedis</taxon>
        <taxon>Mucoromycota</taxon>
        <taxon>Mucoromycotina</taxon>
        <taxon>Mucoromycetes</taxon>
        <taxon>Mucorales</taxon>
        <taxon>Mucorineae</taxon>
        <taxon>Rhizopodaceae</taxon>
        <taxon>Rhizopus</taxon>
    </lineage>
</organism>
<dbReference type="GO" id="GO:0030729">
    <property type="term" value="F:acetoacetate-CoA ligase activity"/>
    <property type="evidence" value="ECO:0007669"/>
    <property type="project" value="InterPro"/>
</dbReference>
<evidence type="ECO:0000256" key="2">
    <source>
        <dbReference type="ARBA" id="ARBA00022598"/>
    </source>
</evidence>
<dbReference type="Gene3D" id="3.40.50.12780">
    <property type="entry name" value="N-terminal domain of ligase-like"/>
    <property type="match status" value="1"/>
</dbReference>
<accession>A0A2G4SW97</accession>